<evidence type="ECO:0000313" key="1">
    <source>
        <dbReference type="EMBL" id="KIC07257.1"/>
    </source>
</evidence>
<dbReference type="AlphaFoldDB" id="A0A0C1GZL1"/>
<dbReference type="Proteomes" id="UP000031390">
    <property type="component" value="Unassembled WGS sequence"/>
</dbReference>
<organism evidence="1 2">
    <name type="scientific">Morococcus cerebrosus</name>
    <dbReference type="NCBI Taxonomy" id="1056807"/>
    <lineage>
        <taxon>Bacteria</taxon>
        <taxon>Pseudomonadati</taxon>
        <taxon>Pseudomonadota</taxon>
        <taxon>Betaproteobacteria</taxon>
        <taxon>Neisseriales</taxon>
        <taxon>Neisseriaceae</taxon>
        <taxon>Morococcus</taxon>
    </lineage>
</organism>
<reference evidence="1 2" key="1">
    <citation type="submission" date="2014-12" db="EMBL/GenBank/DDBJ databases">
        <title>Genome sequence of Morococcus cerebrosus.</title>
        <authorList>
            <person name="Shin S.-K."/>
            <person name="Yi H."/>
        </authorList>
    </citation>
    <scope>NUCLEOTIDE SEQUENCE [LARGE SCALE GENOMIC DNA]</scope>
    <source>
        <strain evidence="1 2">CIP 81.93</strain>
    </source>
</reference>
<proteinExistence type="predicted"/>
<name>A0A0C1GZL1_9NEIS</name>
<dbReference type="EMBL" id="JUFZ01000060">
    <property type="protein sequence ID" value="KIC07257.1"/>
    <property type="molecule type" value="Genomic_DNA"/>
</dbReference>
<protein>
    <submittedName>
        <fullName evidence="1">Uncharacterized protein</fullName>
    </submittedName>
</protein>
<comment type="caution">
    <text evidence="1">The sequence shown here is derived from an EMBL/GenBank/DDBJ whole genome shotgun (WGS) entry which is preliminary data.</text>
</comment>
<accession>A0A0C1GZL1</accession>
<gene>
    <name evidence="1" type="ORF">MCC93_14350</name>
</gene>
<sequence>MNQTEKAPFNPTFKMSTILWTKIQKPRNPNHIYPIKIKKQSSQYSNNVKR</sequence>
<evidence type="ECO:0000313" key="2">
    <source>
        <dbReference type="Proteomes" id="UP000031390"/>
    </source>
</evidence>